<feature type="active site" description="Proton donor/acceptor" evidence="7">
    <location>
        <position position="76"/>
    </location>
</feature>
<dbReference type="PANTHER" id="PTHR21198:SF2">
    <property type="entry name" value="GLUTAMATE RACEMASE"/>
    <property type="match status" value="1"/>
</dbReference>
<evidence type="ECO:0000256" key="2">
    <source>
        <dbReference type="ARBA" id="ARBA00013090"/>
    </source>
</evidence>
<dbReference type="PROSITE" id="PS00924">
    <property type="entry name" value="ASP_GLU_RACEMASE_2"/>
    <property type="match status" value="1"/>
</dbReference>
<dbReference type="EMBL" id="JMSZ01000028">
    <property type="protein sequence ID" value="KDE39572.1"/>
    <property type="molecule type" value="Genomic_DNA"/>
</dbReference>
<dbReference type="EC" id="5.1.1.3" evidence="2 7"/>
<dbReference type="InterPro" id="IPR018187">
    <property type="entry name" value="Asp/Glu_racemase_AS_1"/>
</dbReference>
<evidence type="ECO:0000256" key="5">
    <source>
        <dbReference type="ARBA" id="ARBA00023235"/>
    </source>
</evidence>
<dbReference type="UniPathway" id="UPA00219"/>
<evidence type="ECO:0000313" key="9">
    <source>
        <dbReference type="Proteomes" id="UP000027318"/>
    </source>
</evidence>
<dbReference type="InterPro" id="IPR004391">
    <property type="entry name" value="Glu_race"/>
</dbReference>
<feature type="binding site" evidence="7">
    <location>
        <begin position="195"/>
        <end position="196"/>
    </location>
    <ligand>
        <name>substrate</name>
    </ligand>
</feature>
<dbReference type="PROSITE" id="PS00923">
    <property type="entry name" value="ASP_GLU_RACEMASE_1"/>
    <property type="match status" value="1"/>
</dbReference>
<dbReference type="InterPro" id="IPR001920">
    <property type="entry name" value="Asp/Glu_race"/>
</dbReference>
<evidence type="ECO:0000256" key="3">
    <source>
        <dbReference type="ARBA" id="ARBA00022960"/>
    </source>
</evidence>
<keyword evidence="9" id="KW-1185">Reference proteome</keyword>
<dbReference type="PANTHER" id="PTHR21198">
    <property type="entry name" value="GLUTAMATE RACEMASE"/>
    <property type="match status" value="1"/>
</dbReference>
<evidence type="ECO:0000256" key="4">
    <source>
        <dbReference type="ARBA" id="ARBA00022984"/>
    </source>
</evidence>
<dbReference type="Gene3D" id="3.40.50.1860">
    <property type="match status" value="2"/>
</dbReference>
<evidence type="ECO:0000256" key="7">
    <source>
        <dbReference type="HAMAP-Rule" id="MF_00258"/>
    </source>
</evidence>
<feature type="binding site" evidence="7">
    <location>
        <begin position="77"/>
        <end position="78"/>
    </location>
    <ligand>
        <name>substrate</name>
    </ligand>
</feature>
<dbReference type="GO" id="GO:0071555">
    <property type="term" value="P:cell wall organization"/>
    <property type="evidence" value="ECO:0007669"/>
    <property type="project" value="UniProtKB-KW"/>
</dbReference>
<dbReference type="SUPFAM" id="SSF53681">
    <property type="entry name" value="Aspartate/glutamate racemase"/>
    <property type="match status" value="2"/>
</dbReference>
<dbReference type="STRING" id="267850.ADINL_1850"/>
<dbReference type="InterPro" id="IPR033134">
    <property type="entry name" value="Asp/Glu_racemase_AS_2"/>
</dbReference>
<reference evidence="8 9" key="1">
    <citation type="journal article" date="2005" name="Int. J. Syst. Evol. Microbiol.">
        <title>Nitrincola lacisaponensis gen. nov., sp. nov., a novel alkaliphilic bacterium isolated from an alkaline, saline lake.</title>
        <authorList>
            <person name="Dimitriu P.A."/>
            <person name="Shukla S.K."/>
            <person name="Conradt J."/>
            <person name="Marquez M.C."/>
            <person name="Ventosa A."/>
            <person name="Maglia A."/>
            <person name="Peyton B.M."/>
            <person name="Pinkart H.C."/>
            <person name="Mormile M.R."/>
        </authorList>
    </citation>
    <scope>NUCLEOTIDE SEQUENCE [LARGE SCALE GENOMIC DNA]</scope>
    <source>
        <strain evidence="8 9">4CA</strain>
    </source>
</reference>
<feature type="active site" description="Proton donor/acceptor" evidence="7">
    <location>
        <position position="194"/>
    </location>
</feature>
<dbReference type="PATRIC" id="fig|267850.7.peg.1819"/>
<comment type="pathway">
    <text evidence="7">Cell wall biogenesis; peptidoglycan biosynthesis.</text>
</comment>
<feature type="binding site" evidence="7">
    <location>
        <begin position="45"/>
        <end position="46"/>
    </location>
    <ligand>
        <name>substrate</name>
    </ligand>
</feature>
<proteinExistence type="inferred from homology"/>
<dbReference type="Pfam" id="PF01177">
    <property type="entry name" value="Asp_Glu_race"/>
    <property type="match status" value="1"/>
</dbReference>
<evidence type="ECO:0000256" key="6">
    <source>
        <dbReference type="ARBA" id="ARBA00023316"/>
    </source>
</evidence>
<dbReference type="NCBIfam" id="TIGR00067">
    <property type="entry name" value="glut_race"/>
    <property type="match status" value="1"/>
</dbReference>
<keyword evidence="5 7" id="KW-0413">Isomerase</keyword>
<evidence type="ECO:0000313" key="8">
    <source>
        <dbReference type="EMBL" id="KDE39572.1"/>
    </source>
</evidence>
<dbReference type="HAMAP" id="MF_00258">
    <property type="entry name" value="Glu_racemase"/>
    <property type="match status" value="1"/>
</dbReference>
<keyword evidence="3 7" id="KW-0133">Cell shape</keyword>
<feature type="binding site" evidence="7">
    <location>
        <begin position="13"/>
        <end position="14"/>
    </location>
    <ligand>
        <name>substrate</name>
    </ligand>
</feature>
<comment type="catalytic activity">
    <reaction evidence="1 7">
        <text>L-glutamate = D-glutamate</text>
        <dbReference type="Rhea" id="RHEA:12813"/>
        <dbReference type="ChEBI" id="CHEBI:29985"/>
        <dbReference type="ChEBI" id="CHEBI:29986"/>
        <dbReference type="EC" id="5.1.1.3"/>
    </reaction>
</comment>
<comment type="function">
    <text evidence="7">Provides the (R)-glutamate required for cell wall biosynthesis.</text>
</comment>
<keyword evidence="4 7" id="KW-0573">Peptidoglycan synthesis</keyword>
<dbReference type="FunFam" id="3.40.50.1860:FF:000001">
    <property type="entry name" value="Glutamate racemase"/>
    <property type="match status" value="1"/>
</dbReference>
<protein>
    <recommendedName>
        <fullName evidence="2 7">Glutamate racemase</fullName>
        <ecNumber evidence="2 7">5.1.1.3</ecNumber>
    </recommendedName>
</protein>
<comment type="caution">
    <text evidence="8">The sequence shown here is derived from an EMBL/GenBank/DDBJ whole genome shotgun (WGS) entry which is preliminary data.</text>
</comment>
<evidence type="ECO:0000256" key="1">
    <source>
        <dbReference type="ARBA" id="ARBA00001602"/>
    </source>
</evidence>
<dbReference type="InterPro" id="IPR015942">
    <property type="entry name" value="Asp/Glu/hydantoin_racemase"/>
</dbReference>
<keyword evidence="6 7" id="KW-0961">Cell wall biogenesis/degradation</keyword>
<dbReference type="AlphaFoldDB" id="A0A063Y4Y9"/>
<sequence length="281" mass="30045">MPSMNERPIGLFDSGVGGLTVLNAVRQALPNEHLIYLGDTARVPYGTKSALSITRYAEQALKALLRYDIKALVVACNTASAVALESLIAAYPQLLIVGVVEPGAQAAVNVTQTGHVGVIATESTVNNQAYQKAILSLMPEANVKSAPCSLFVALAEEGWHDGELVEAIVKRSLSGLFDHYHTGTDVLDTLVLGCTHFPVLKSAITNVIGDQVRLVDSAETSARVLQQQLTAANLLNASTAVGHVRFLVTDSPSRFARVAKHFYTESVEADQVELIDIQHFG</sequence>
<name>A0A063Y4Y9_9GAMM</name>
<dbReference type="GO" id="GO:0009252">
    <property type="term" value="P:peptidoglycan biosynthetic process"/>
    <property type="evidence" value="ECO:0007669"/>
    <property type="project" value="UniProtKB-UniRule"/>
</dbReference>
<dbReference type="Proteomes" id="UP000027318">
    <property type="component" value="Unassembled WGS sequence"/>
</dbReference>
<dbReference type="GO" id="GO:0008881">
    <property type="term" value="F:glutamate racemase activity"/>
    <property type="evidence" value="ECO:0007669"/>
    <property type="project" value="UniProtKB-UniRule"/>
</dbReference>
<comment type="similarity">
    <text evidence="7">Belongs to the aspartate/glutamate racemases family.</text>
</comment>
<dbReference type="GO" id="GO:0008360">
    <property type="term" value="P:regulation of cell shape"/>
    <property type="evidence" value="ECO:0007669"/>
    <property type="project" value="UniProtKB-KW"/>
</dbReference>
<organism evidence="8 9">
    <name type="scientific">Nitrincola lacisaponensis</name>
    <dbReference type="NCBI Taxonomy" id="267850"/>
    <lineage>
        <taxon>Bacteria</taxon>
        <taxon>Pseudomonadati</taxon>
        <taxon>Pseudomonadota</taxon>
        <taxon>Gammaproteobacteria</taxon>
        <taxon>Oceanospirillales</taxon>
        <taxon>Oceanospirillaceae</taxon>
        <taxon>Nitrincola</taxon>
    </lineage>
</organism>
<accession>A0A063Y4Y9</accession>
<gene>
    <name evidence="7" type="primary">murI</name>
    <name evidence="8" type="ORF">ADINL_1850</name>
</gene>